<organism evidence="1 2">
    <name type="scientific">Trichinella spiralis</name>
    <name type="common">Trichina worm</name>
    <dbReference type="NCBI Taxonomy" id="6334"/>
    <lineage>
        <taxon>Eukaryota</taxon>
        <taxon>Metazoa</taxon>
        <taxon>Ecdysozoa</taxon>
        <taxon>Nematoda</taxon>
        <taxon>Enoplea</taxon>
        <taxon>Dorylaimia</taxon>
        <taxon>Trichinellida</taxon>
        <taxon>Trichinellidae</taxon>
        <taxon>Trichinella</taxon>
    </lineage>
</organism>
<dbReference type="AlphaFoldDB" id="A0A0V1BCW4"/>
<evidence type="ECO:0000313" key="1">
    <source>
        <dbReference type="EMBL" id="KRY34809.1"/>
    </source>
</evidence>
<dbReference type="Proteomes" id="UP000054776">
    <property type="component" value="Unassembled WGS sequence"/>
</dbReference>
<reference evidence="1 2" key="1">
    <citation type="submission" date="2015-01" db="EMBL/GenBank/DDBJ databases">
        <title>Evolution of Trichinella species and genotypes.</title>
        <authorList>
            <person name="Korhonen P.K."/>
            <person name="Edoardo P."/>
            <person name="Giuseppe L.R."/>
            <person name="Gasser R.B."/>
        </authorList>
    </citation>
    <scope>NUCLEOTIDE SEQUENCE [LARGE SCALE GENOMIC DNA]</scope>
    <source>
        <strain evidence="1">ISS3</strain>
    </source>
</reference>
<gene>
    <name evidence="1" type="ORF">T01_11073</name>
</gene>
<protein>
    <submittedName>
        <fullName evidence="1">Uncharacterized protein</fullName>
    </submittedName>
</protein>
<dbReference type="EMBL" id="JYDH01000061">
    <property type="protein sequence ID" value="KRY34809.1"/>
    <property type="molecule type" value="Genomic_DNA"/>
</dbReference>
<keyword evidence="2" id="KW-1185">Reference proteome</keyword>
<accession>A0A0V1BCW4</accession>
<dbReference type="InParanoid" id="A0A0V1BCW4"/>
<name>A0A0V1BCW4_TRISP</name>
<evidence type="ECO:0000313" key="2">
    <source>
        <dbReference type="Proteomes" id="UP000054776"/>
    </source>
</evidence>
<sequence length="181" mass="21005">MIWASKECKHFQRLHECFMVAVLSKRYDYAKETEEEAVQIAQYGWKWIDWKNDSNIKSASISSDSATAHDRKKLPKLRSRFFEKLYKGLRCGSKLIEWKNDSNFKSASILIKTKCKEDSSLAQSLRCIVGEFGGITLSDERSDQKRTDLSEEAMFYGENSNYRMILKPITDKNTHVSLIPM</sequence>
<comment type="caution">
    <text evidence="1">The sequence shown here is derived from an EMBL/GenBank/DDBJ whole genome shotgun (WGS) entry which is preliminary data.</text>
</comment>
<proteinExistence type="predicted"/>